<organism evidence="1 2">
    <name type="scientific">Nocardia africana</name>
    <dbReference type="NCBI Taxonomy" id="134964"/>
    <lineage>
        <taxon>Bacteria</taxon>
        <taxon>Bacillati</taxon>
        <taxon>Actinomycetota</taxon>
        <taxon>Actinomycetes</taxon>
        <taxon>Mycobacteriales</taxon>
        <taxon>Nocardiaceae</taxon>
        <taxon>Nocardia</taxon>
    </lineage>
</organism>
<evidence type="ECO:0000313" key="1">
    <source>
        <dbReference type="EMBL" id="SUA47893.1"/>
    </source>
</evidence>
<name>A0A378X5S1_9NOCA</name>
<accession>A0A378X5S1</accession>
<dbReference type="AlphaFoldDB" id="A0A378X5S1"/>
<protein>
    <recommendedName>
        <fullName evidence="3">Transglycosylase SLT domain-containing protein</fullName>
    </recommendedName>
</protein>
<proteinExistence type="predicted"/>
<dbReference type="EMBL" id="UGRU01000001">
    <property type="protein sequence ID" value="SUA47893.1"/>
    <property type="molecule type" value="Genomic_DNA"/>
</dbReference>
<dbReference type="InterPro" id="IPR023346">
    <property type="entry name" value="Lysozyme-like_dom_sf"/>
</dbReference>
<evidence type="ECO:0000313" key="2">
    <source>
        <dbReference type="Proteomes" id="UP000255082"/>
    </source>
</evidence>
<evidence type="ECO:0008006" key="3">
    <source>
        <dbReference type="Google" id="ProtNLM"/>
    </source>
</evidence>
<reference evidence="1 2" key="1">
    <citation type="submission" date="2018-06" db="EMBL/GenBank/DDBJ databases">
        <authorList>
            <consortium name="Pathogen Informatics"/>
            <person name="Doyle S."/>
        </authorList>
    </citation>
    <scope>NUCLEOTIDE SEQUENCE [LARGE SCALE GENOMIC DNA]</scope>
    <source>
        <strain evidence="1 2">NCTC13184</strain>
    </source>
</reference>
<dbReference type="SUPFAM" id="SSF53955">
    <property type="entry name" value="Lysozyme-like"/>
    <property type="match status" value="1"/>
</dbReference>
<gene>
    <name evidence="1" type="ORF">NCTC13184_06436</name>
</gene>
<dbReference type="Proteomes" id="UP000255082">
    <property type="component" value="Unassembled WGS sequence"/>
</dbReference>
<sequence length="68" mass="7231">MDANGDGRADPDSIDDASLTAARYLCASGGDLRTPEGWQKAVLTYNQSTTYMATVRTKAAAYSVGRRA</sequence>